<dbReference type="SMART" id="SM00736">
    <property type="entry name" value="CADG"/>
    <property type="match status" value="2"/>
</dbReference>
<dbReference type="VEuPathDB" id="FungiDB:A1O7_02972"/>
<feature type="compositionally biased region" description="Polar residues" evidence="1">
    <location>
        <begin position="870"/>
        <end position="880"/>
    </location>
</feature>
<dbReference type="RefSeq" id="XP_007755188.1">
    <property type="nucleotide sequence ID" value="XM_007756998.1"/>
</dbReference>
<evidence type="ECO:0000259" key="3">
    <source>
        <dbReference type="SMART" id="SM00736"/>
    </source>
</evidence>
<organism evidence="4 5">
    <name type="scientific">Cladophialophora yegresii CBS 114405</name>
    <dbReference type="NCBI Taxonomy" id="1182544"/>
    <lineage>
        <taxon>Eukaryota</taxon>
        <taxon>Fungi</taxon>
        <taxon>Dikarya</taxon>
        <taxon>Ascomycota</taxon>
        <taxon>Pezizomycotina</taxon>
        <taxon>Eurotiomycetes</taxon>
        <taxon>Chaetothyriomycetidae</taxon>
        <taxon>Chaetothyriales</taxon>
        <taxon>Herpotrichiellaceae</taxon>
        <taxon>Cladophialophora</taxon>
    </lineage>
</organism>
<feature type="compositionally biased region" description="Low complexity" evidence="1">
    <location>
        <begin position="519"/>
        <end position="538"/>
    </location>
</feature>
<feature type="domain" description="Dystroglycan-type cadherin-like" evidence="3">
    <location>
        <begin position="351"/>
        <end position="443"/>
    </location>
</feature>
<protein>
    <recommendedName>
        <fullName evidence="3">Dystroglycan-type cadherin-like domain-containing protein</fullName>
    </recommendedName>
</protein>
<dbReference type="GO" id="GO:0016020">
    <property type="term" value="C:membrane"/>
    <property type="evidence" value="ECO:0007669"/>
    <property type="project" value="InterPro"/>
</dbReference>
<feature type="compositionally biased region" description="Basic and acidic residues" evidence="1">
    <location>
        <begin position="820"/>
        <end position="830"/>
    </location>
</feature>
<dbReference type="SUPFAM" id="SSF49313">
    <property type="entry name" value="Cadherin-like"/>
    <property type="match status" value="4"/>
</dbReference>
<keyword evidence="2" id="KW-1133">Transmembrane helix</keyword>
<accession>W9WW62</accession>
<feature type="region of interest" description="Disordered" evidence="1">
    <location>
        <begin position="446"/>
        <end position="478"/>
    </location>
</feature>
<dbReference type="HOGENOM" id="CLU_005543_0_0_1"/>
<evidence type="ECO:0000256" key="2">
    <source>
        <dbReference type="SAM" id="Phobius"/>
    </source>
</evidence>
<dbReference type="OrthoDB" id="10264738at2759"/>
<dbReference type="STRING" id="1182544.W9WW62"/>
<feature type="compositionally biased region" description="Basic and acidic residues" evidence="1">
    <location>
        <begin position="800"/>
        <end position="811"/>
    </location>
</feature>
<dbReference type="Pfam" id="PF05345">
    <property type="entry name" value="He_PIG"/>
    <property type="match status" value="1"/>
</dbReference>
<evidence type="ECO:0000256" key="1">
    <source>
        <dbReference type="SAM" id="MobiDB-lite"/>
    </source>
</evidence>
<feature type="compositionally biased region" description="Acidic residues" evidence="1">
    <location>
        <begin position="881"/>
        <end position="890"/>
    </location>
</feature>
<dbReference type="GeneID" id="19177573"/>
<proteinExistence type="predicted"/>
<feature type="region of interest" description="Disordered" evidence="1">
    <location>
        <begin position="784"/>
        <end position="933"/>
    </location>
</feature>
<dbReference type="GO" id="GO:0005509">
    <property type="term" value="F:calcium ion binding"/>
    <property type="evidence" value="ECO:0007669"/>
    <property type="project" value="InterPro"/>
</dbReference>
<feature type="region of interest" description="Disordered" evidence="1">
    <location>
        <begin position="514"/>
        <end position="578"/>
    </location>
</feature>
<name>W9WW62_9EURO</name>
<feature type="compositionally biased region" description="Polar residues" evidence="1">
    <location>
        <begin position="842"/>
        <end position="853"/>
    </location>
</feature>
<keyword evidence="2" id="KW-0812">Transmembrane</keyword>
<keyword evidence="2" id="KW-0472">Membrane</keyword>
<keyword evidence="5" id="KW-1185">Reference proteome</keyword>
<reference evidence="4 5" key="1">
    <citation type="submission" date="2013-03" db="EMBL/GenBank/DDBJ databases">
        <title>The Genome Sequence of Cladophialophora yegresii CBS 114405.</title>
        <authorList>
            <consortium name="The Broad Institute Genomics Platform"/>
            <person name="Cuomo C."/>
            <person name="de Hoog S."/>
            <person name="Gorbushina A."/>
            <person name="Walker B."/>
            <person name="Young S.K."/>
            <person name="Zeng Q."/>
            <person name="Gargeya S."/>
            <person name="Fitzgerald M."/>
            <person name="Haas B."/>
            <person name="Abouelleil A."/>
            <person name="Allen A.W."/>
            <person name="Alvarado L."/>
            <person name="Arachchi H.M."/>
            <person name="Berlin A.M."/>
            <person name="Chapman S.B."/>
            <person name="Gainer-Dewar J."/>
            <person name="Goldberg J."/>
            <person name="Griggs A."/>
            <person name="Gujja S."/>
            <person name="Hansen M."/>
            <person name="Howarth C."/>
            <person name="Imamovic A."/>
            <person name="Ireland A."/>
            <person name="Larimer J."/>
            <person name="McCowan C."/>
            <person name="Murphy C."/>
            <person name="Pearson M."/>
            <person name="Poon T.W."/>
            <person name="Priest M."/>
            <person name="Roberts A."/>
            <person name="Saif S."/>
            <person name="Shea T."/>
            <person name="Sisk P."/>
            <person name="Sykes S."/>
            <person name="Wortman J."/>
            <person name="Nusbaum C."/>
            <person name="Birren B."/>
        </authorList>
    </citation>
    <scope>NUCLEOTIDE SEQUENCE [LARGE SCALE GENOMIC DNA]</scope>
    <source>
        <strain evidence="4 5">CBS 114405</strain>
    </source>
</reference>
<feature type="compositionally biased region" description="Polar residues" evidence="1">
    <location>
        <begin position="899"/>
        <end position="909"/>
    </location>
</feature>
<dbReference type="InterPro" id="IPR006644">
    <property type="entry name" value="Cadg"/>
</dbReference>
<dbReference type="eggNOG" id="ENOG502QURR">
    <property type="taxonomic scope" value="Eukaryota"/>
</dbReference>
<dbReference type="InterPro" id="IPR013783">
    <property type="entry name" value="Ig-like_fold"/>
</dbReference>
<feature type="domain" description="Dystroglycan-type cadherin-like" evidence="3">
    <location>
        <begin position="45"/>
        <end position="140"/>
    </location>
</feature>
<dbReference type="EMBL" id="AMGW01000002">
    <property type="protein sequence ID" value="EXJ62534.1"/>
    <property type="molecule type" value="Genomic_DNA"/>
</dbReference>
<evidence type="ECO:0000313" key="5">
    <source>
        <dbReference type="Proteomes" id="UP000019473"/>
    </source>
</evidence>
<dbReference type="Proteomes" id="UP000019473">
    <property type="component" value="Unassembled WGS sequence"/>
</dbReference>
<evidence type="ECO:0000313" key="4">
    <source>
        <dbReference type="EMBL" id="EXJ62534.1"/>
    </source>
</evidence>
<gene>
    <name evidence="4" type="ORF">A1O7_02972</name>
</gene>
<dbReference type="AlphaFoldDB" id="W9WW62"/>
<feature type="compositionally biased region" description="Polar residues" evidence="1">
    <location>
        <begin position="446"/>
        <end position="463"/>
    </location>
</feature>
<dbReference type="InterPro" id="IPR015919">
    <property type="entry name" value="Cadherin-like_sf"/>
</dbReference>
<feature type="transmembrane region" description="Helical" evidence="2">
    <location>
        <begin position="482"/>
        <end position="507"/>
    </location>
</feature>
<sequence>MLDADQPLDNSNITGACSRVMSRTRFPACRSLPAGLSTYPVAEPQLAFPINSQVPPVAYASQPYDFVFSETTFVSSAPQISYTITNGPNWLEIDSASRRFSGVPNGEEVGAATIQLVASDSTGQTSTSFTFVVAESSDLHVDAPILPQLERSGATSSPNSLLAHRQEPFNLSFGEDTFRGAVPATRYYAVSADNTPLPPWVQFDEYTLSFSGTTPALVSALAGPQTYGLRLIASNVPGFAEAAIDFDIVISRRVFGFSTASQNISISPSVPFQSASFRSFLSLDGQAVADNQLASVDADVPTWVSFDKNQLSLSGTPSVSTNATITISVTDIYGDVAHATVFLQGSANGSELLGTLAVINVTAGEYFSYTLATPSFSHSTRAIADLDDAYSWLNFDPSSWTLSGHVPVDQNAQPLDIRITFEDTASTATGDVVLQVVHATRATGVTSTQVSKTQTLPKASVTSEGPVPATSPRNQKTSNRHALHVTLAIVFPLFAASLVLLLFLCCLRRKKHSKRRVSKNSVEDSPGSGEGPGQEPAPRTALSTEILGLVNPQQPAPPRPPRLDLQLPNDSMRQSRQSLSAAARLGPLSQHRISQIFADDPGLATGVAIPRRAANTAESGETTDFAPAAASVNQGALPQGPLSSIVSRSSIAGRQSWNRHSSRLSQQIVLPAIVGLPDRRSGAGHGAGLLLPPDATASRMSWRDTWTSYPSIDPRRTTVVLESFPAPPGDGSDSGKSLPRTKIPPPLLRVVSEDSDEAMSFEEQRQRWHTERARARLEGISRFSNEGSARMMGSNRTPWRARDNATEKSEPSKPISKPKVLGERSYEHSWSEWSGVGPAARESSQVRSPSVSHILSRPVSRRRPSVASSGQFESVTSSDSQWEDEEDLEVEESKEGFRQWQTYNRSQASPRLPLSPVPASRENSDRRSASDYTRYQTRVAAGRWHVSVEERGLTRSYGSQSGSFRFL</sequence>
<feature type="region of interest" description="Disordered" evidence="1">
    <location>
        <begin position="725"/>
        <end position="744"/>
    </location>
</feature>
<comment type="caution">
    <text evidence="4">The sequence shown here is derived from an EMBL/GenBank/DDBJ whole genome shotgun (WGS) entry which is preliminary data.</text>
</comment>
<dbReference type="Gene3D" id="2.60.40.10">
    <property type="entry name" value="Immunoglobulins"/>
    <property type="match status" value="4"/>
</dbReference>